<dbReference type="GO" id="GO:0006003">
    <property type="term" value="P:fructose 2,6-bisphosphate metabolic process"/>
    <property type="evidence" value="ECO:0007669"/>
    <property type="project" value="InterPro"/>
</dbReference>
<sequence length="727" mass="81758">MPLLGDPPLPPMESEPLPVDSTSRTTYPRRQSQHSGIAKTAIMNHHHPSSYASSDDGIPIQEETESTKSTRERQPLSRNPNSDLLTPQNHRANLGAALTDTPASTAPNSPKMPPRRQDSGLSTNSRSRPTTLDIPGLTKSRVSPDGRIAQRDVGSKLVIVMVGLPARGKSYITKKITRYLNWLQHDTRIFNVGERRREAANGPSRPSAAKGQRRLQPSTCSGVSLDGVKMQKELLPPPALTVQTTADVQQHFNGHPDDFLSPPAFEKLTSDSRSTRSQGLPSSNDAPEAKTTSRIGKDPSSESQDQSAQFFDPENAAASKLREELAMATLDELLDYILDQGGSVGILDATNSTLDRRKLIMERIRERAGPELGVLFLESLCIDENLLESNMRLKLSGPDYRDQDPVTALADFKKRVSLYEKKYVPLGEHEERHNMPYVQMIDVGRKVVSHQIRGFLSAQTVYYLLNFNLSARQIWITRHGESVDNVNGKIGGDSDLSEVGRHYGQALTKFIKHQRDSWDARQHFKAMSTHFPPRPGDTTPPNPEYSSAEGDSSAKSFCVWTSMLKRSIQTAQYFDEEDFDIKQMRMLDELNAGSMEGLTYEEIKTKHQDEYELRRQDKLHYRYPGAGGESYLDIINRLRAVIVEVERMTDHVLLVGHRSIARVLLAYFKGLNRNDVADLDVPLGMLYVLEPKPYGVEFKAYRYNPDNEWFDLVPNYQLRRAPFQTSC</sequence>
<feature type="compositionally biased region" description="Pro residues" evidence="4">
    <location>
        <begin position="532"/>
        <end position="543"/>
    </location>
</feature>
<feature type="domain" description="6-phosphofructo-2-kinase" evidence="5">
    <location>
        <begin position="302"/>
        <end position="469"/>
    </location>
</feature>
<dbReference type="PANTHER" id="PTHR10606">
    <property type="entry name" value="6-PHOSPHOFRUCTO-2-KINASE/FRUCTOSE-2,6-BISPHOSPHATASE"/>
    <property type="match status" value="1"/>
</dbReference>
<feature type="compositionally biased region" description="Polar residues" evidence="4">
    <location>
        <begin position="20"/>
        <end position="35"/>
    </location>
</feature>
<dbReference type="SUPFAM" id="SSF52540">
    <property type="entry name" value="P-loop containing nucleoside triphosphate hydrolases"/>
    <property type="match status" value="1"/>
</dbReference>
<dbReference type="InterPro" id="IPR013078">
    <property type="entry name" value="His_Pase_superF_clade-1"/>
</dbReference>
<dbReference type="OrthoDB" id="267323at2759"/>
<proteinExistence type="predicted"/>
<accession>A0A8H3IMU5</accession>
<feature type="compositionally biased region" description="Polar residues" evidence="4">
    <location>
        <begin position="275"/>
        <end position="294"/>
    </location>
</feature>
<dbReference type="PIRSF" id="PIRSF000709">
    <property type="entry name" value="6PFK_2-Ptase"/>
    <property type="match status" value="1"/>
</dbReference>
<dbReference type="GO" id="GO:0006000">
    <property type="term" value="P:fructose metabolic process"/>
    <property type="evidence" value="ECO:0007669"/>
    <property type="project" value="InterPro"/>
</dbReference>
<feature type="compositionally biased region" description="Polar residues" evidence="4">
    <location>
        <begin position="76"/>
        <end position="91"/>
    </location>
</feature>
<dbReference type="InterPro" id="IPR001345">
    <property type="entry name" value="PG/BPGM_mutase_AS"/>
</dbReference>
<dbReference type="PANTHER" id="PTHR10606:SF32">
    <property type="entry name" value="6-PHOSPHOFRUCTO-2-KINASE 1"/>
    <property type="match status" value="1"/>
</dbReference>
<dbReference type="InterPro" id="IPR027417">
    <property type="entry name" value="P-loop_NTPase"/>
</dbReference>
<feature type="region of interest" description="Disordered" evidence="4">
    <location>
        <begin position="527"/>
        <end position="551"/>
    </location>
</feature>
<protein>
    <recommendedName>
        <fullName evidence="5">6-phosphofructo-2-kinase domain-containing protein</fullName>
    </recommendedName>
</protein>
<feature type="domain" description="6-phosphofructo-2-kinase" evidence="5">
    <location>
        <begin position="148"/>
        <end position="204"/>
    </location>
</feature>
<dbReference type="SMART" id="SM00855">
    <property type="entry name" value="PGAM"/>
    <property type="match status" value="1"/>
</dbReference>
<feature type="binding site" evidence="3">
    <location>
        <position position="566"/>
    </location>
    <ligand>
        <name>substrate</name>
    </ligand>
</feature>
<feature type="compositionally biased region" description="Basic and acidic residues" evidence="4">
    <location>
        <begin position="65"/>
        <end position="75"/>
    </location>
</feature>
<feature type="region of interest" description="Disordered" evidence="4">
    <location>
        <begin position="195"/>
        <end position="223"/>
    </location>
</feature>
<feature type="compositionally biased region" description="Polar residues" evidence="4">
    <location>
        <begin position="119"/>
        <end position="130"/>
    </location>
</feature>
<organism evidence="6 7">
    <name type="scientific">Heterodermia speciosa</name>
    <dbReference type="NCBI Taxonomy" id="116794"/>
    <lineage>
        <taxon>Eukaryota</taxon>
        <taxon>Fungi</taxon>
        <taxon>Dikarya</taxon>
        <taxon>Ascomycota</taxon>
        <taxon>Pezizomycotina</taxon>
        <taxon>Lecanoromycetes</taxon>
        <taxon>OSLEUM clade</taxon>
        <taxon>Lecanoromycetidae</taxon>
        <taxon>Caliciales</taxon>
        <taxon>Physciaceae</taxon>
        <taxon>Heterodermia</taxon>
    </lineage>
</organism>
<evidence type="ECO:0000256" key="1">
    <source>
        <dbReference type="ARBA" id="ARBA00022741"/>
    </source>
</evidence>
<dbReference type="GO" id="GO:0005524">
    <property type="term" value="F:ATP binding"/>
    <property type="evidence" value="ECO:0007669"/>
    <property type="project" value="UniProtKB-KW"/>
</dbReference>
<dbReference type="GO" id="GO:0005829">
    <property type="term" value="C:cytosol"/>
    <property type="evidence" value="ECO:0007669"/>
    <property type="project" value="TreeGrafter"/>
</dbReference>
<evidence type="ECO:0000256" key="4">
    <source>
        <dbReference type="SAM" id="MobiDB-lite"/>
    </source>
</evidence>
<dbReference type="Gene3D" id="3.40.50.1240">
    <property type="entry name" value="Phosphoglycerate mutase-like"/>
    <property type="match status" value="1"/>
</dbReference>
<feature type="region of interest" description="Disordered" evidence="4">
    <location>
        <begin position="1"/>
        <end position="148"/>
    </location>
</feature>
<dbReference type="Pfam" id="PF00300">
    <property type="entry name" value="His_Phos_1"/>
    <property type="match status" value="1"/>
</dbReference>
<dbReference type="InterPro" id="IPR003094">
    <property type="entry name" value="6Pfruct_kin"/>
</dbReference>
<dbReference type="Pfam" id="PF01591">
    <property type="entry name" value="6PF2K"/>
    <property type="match status" value="2"/>
</dbReference>
<keyword evidence="7" id="KW-1185">Reference proteome</keyword>
<keyword evidence="1" id="KW-0547">Nucleotide-binding</keyword>
<reference evidence="6" key="1">
    <citation type="submission" date="2021-03" db="EMBL/GenBank/DDBJ databases">
        <authorList>
            <person name="Tagirdzhanova G."/>
        </authorList>
    </citation>
    <scope>NUCLEOTIDE SEQUENCE</scope>
</reference>
<dbReference type="AlphaFoldDB" id="A0A8H3IMU5"/>
<evidence type="ECO:0000259" key="5">
    <source>
        <dbReference type="Pfam" id="PF01591"/>
    </source>
</evidence>
<evidence type="ECO:0000256" key="3">
    <source>
        <dbReference type="PIRSR" id="PIRSR613078-2"/>
    </source>
</evidence>
<dbReference type="GO" id="GO:0003873">
    <property type="term" value="F:6-phosphofructo-2-kinase activity"/>
    <property type="evidence" value="ECO:0007669"/>
    <property type="project" value="InterPro"/>
</dbReference>
<dbReference type="CDD" id="cd07067">
    <property type="entry name" value="HP_PGM_like"/>
    <property type="match status" value="1"/>
</dbReference>
<dbReference type="Gene3D" id="3.40.50.300">
    <property type="entry name" value="P-loop containing nucleotide triphosphate hydrolases"/>
    <property type="match status" value="1"/>
</dbReference>
<dbReference type="EMBL" id="CAJPDS010000042">
    <property type="protein sequence ID" value="CAF9926755.1"/>
    <property type="molecule type" value="Genomic_DNA"/>
</dbReference>
<dbReference type="Proteomes" id="UP000664521">
    <property type="component" value="Unassembled WGS sequence"/>
</dbReference>
<feature type="compositionally biased region" description="Pro residues" evidence="4">
    <location>
        <begin position="1"/>
        <end position="13"/>
    </location>
</feature>
<dbReference type="PRINTS" id="PR00991">
    <property type="entry name" value="6PFRUCTKNASE"/>
</dbReference>
<keyword evidence="2" id="KW-0067">ATP-binding</keyword>
<comment type="caution">
    <text evidence="6">The sequence shown here is derived from an EMBL/GenBank/DDBJ whole genome shotgun (WGS) entry which is preliminary data.</text>
</comment>
<evidence type="ECO:0000313" key="6">
    <source>
        <dbReference type="EMBL" id="CAF9926755.1"/>
    </source>
</evidence>
<name>A0A8H3IMU5_9LECA</name>
<dbReference type="InterPro" id="IPR013079">
    <property type="entry name" value="6Phosfructo_kin"/>
</dbReference>
<evidence type="ECO:0000313" key="7">
    <source>
        <dbReference type="Proteomes" id="UP000664521"/>
    </source>
</evidence>
<evidence type="ECO:0000256" key="2">
    <source>
        <dbReference type="ARBA" id="ARBA00022840"/>
    </source>
</evidence>
<gene>
    <name evidence="6" type="ORF">HETSPECPRED_006416</name>
</gene>
<dbReference type="PROSITE" id="PS00175">
    <property type="entry name" value="PG_MUTASE"/>
    <property type="match status" value="1"/>
</dbReference>
<feature type="region of interest" description="Disordered" evidence="4">
    <location>
        <begin position="251"/>
        <end position="310"/>
    </location>
</feature>
<dbReference type="SUPFAM" id="SSF53254">
    <property type="entry name" value="Phosphoglycerate mutase-like"/>
    <property type="match status" value="1"/>
</dbReference>
<dbReference type="InterPro" id="IPR029033">
    <property type="entry name" value="His_PPase_superfam"/>
</dbReference>